<sequence length="116" mass="13190">MASPRFHINRSGLSSARFFSSERNDLIEIHWGEPLSFVVSPEGDIQKFSTIEQARYWLRRRWPVENDARQRAIHHLEAAMDCVGSVGSARRSFIAAARSAGFVAEDLMSPERRTLS</sequence>
<reference evidence="1 2" key="1">
    <citation type="submission" date="2019-11" db="EMBL/GenBank/DDBJ databases">
        <title>Draft Whole-Genome sequence of the marine photosynthetic bacterium Rhodovulum strictum DSM 11289.</title>
        <authorList>
            <person name="Kyndt J.A."/>
            <person name="Meyer T.E."/>
        </authorList>
    </citation>
    <scope>NUCLEOTIDE SEQUENCE [LARGE SCALE GENOMIC DNA]</scope>
    <source>
        <strain evidence="1 2">DSM 11289</strain>
    </source>
</reference>
<evidence type="ECO:0000313" key="1">
    <source>
        <dbReference type="EMBL" id="MRH22890.1"/>
    </source>
</evidence>
<name>A0A844BBC8_9RHOB</name>
<organism evidence="1 2">
    <name type="scientific">Rhodovulum strictum</name>
    <dbReference type="NCBI Taxonomy" id="58314"/>
    <lineage>
        <taxon>Bacteria</taxon>
        <taxon>Pseudomonadati</taxon>
        <taxon>Pseudomonadota</taxon>
        <taxon>Alphaproteobacteria</taxon>
        <taxon>Rhodobacterales</taxon>
        <taxon>Paracoccaceae</taxon>
        <taxon>Rhodovulum</taxon>
    </lineage>
</organism>
<comment type="caution">
    <text evidence="1">The sequence shown here is derived from an EMBL/GenBank/DDBJ whole genome shotgun (WGS) entry which is preliminary data.</text>
</comment>
<dbReference type="Proteomes" id="UP000466730">
    <property type="component" value="Unassembled WGS sequence"/>
</dbReference>
<dbReference type="OrthoDB" id="7864549at2"/>
<evidence type="ECO:0000313" key="2">
    <source>
        <dbReference type="Proteomes" id="UP000466730"/>
    </source>
</evidence>
<keyword evidence="2" id="KW-1185">Reference proteome</keyword>
<dbReference type="EMBL" id="WJPO01000050">
    <property type="protein sequence ID" value="MRH22890.1"/>
    <property type="molecule type" value="Genomic_DNA"/>
</dbReference>
<dbReference type="Gene3D" id="6.10.250.730">
    <property type="match status" value="1"/>
</dbReference>
<dbReference type="AlphaFoldDB" id="A0A844BBC8"/>
<protein>
    <submittedName>
        <fullName evidence="1">DUF982 domain-containing protein</fullName>
    </submittedName>
</protein>
<gene>
    <name evidence="1" type="ORF">GH815_18145</name>
</gene>
<dbReference type="Pfam" id="PF06169">
    <property type="entry name" value="DUF982"/>
    <property type="match status" value="1"/>
</dbReference>
<proteinExistence type="predicted"/>
<dbReference type="InterPro" id="IPR010385">
    <property type="entry name" value="DUF982"/>
</dbReference>
<accession>A0A844BBC8</accession>